<dbReference type="InterPro" id="IPR038765">
    <property type="entry name" value="Papain-like_cys_pep_sf"/>
</dbReference>
<comment type="caution">
    <text evidence="5">Lacks conserved residue(s) required for the propagation of feature annotation.</text>
</comment>
<dbReference type="InterPro" id="IPR001300">
    <property type="entry name" value="Peptidase_C2_calpain_cat"/>
</dbReference>
<dbReference type="PANTHER" id="PTHR10183:SF379">
    <property type="entry name" value="CALPAIN-5"/>
    <property type="match status" value="1"/>
</dbReference>
<evidence type="ECO:0000259" key="6">
    <source>
        <dbReference type="PROSITE" id="PS50203"/>
    </source>
</evidence>
<keyword evidence="4" id="KW-0788">Thiol protease</keyword>
<dbReference type="Gene3D" id="3.90.70.10">
    <property type="entry name" value="Cysteine proteinases"/>
    <property type="match status" value="1"/>
</dbReference>
<dbReference type="PRINTS" id="PR00704">
    <property type="entry name" value="CALPAIN"/>
</dbReference>
<dbReference type="EMBL" id="OU015567">
    <property type="protein sequence ID" value="CAG5110499.1"/>
    <property type="molecule type" value="Genomic_DNA"/>
</dbReference>
<evidence type="ECO:0000256" key="1">
    <source>
        <dbReference type="ARBA" id="ARBA00007623"/>
    </source>
</evidence>
<gene>
    <name evidence="7" type="ORF">OKIOD_LOCUS13663</name>
</gene>
<evidence type="ECO:0000256" key="4">
    <source>
        <dbReference type="ARBA" id="ARBA00022807"/>
    </source>
</evidence>
<proteinExistence type="inferred from homology"/>
<sequence>MSTTSESDDDFDLPPLAGESFGLKVEENHHVESGFLAEELKDLHLKIPLAGETIVFLSTPARKLSDKIFEKKSDVPQGKFVDEDFKVKDGERLSSMKIRASMKKFQKVDEGEGGPKNKHQNEVKDDIASKVLQIDKNSSDEAHALGKYHFNFYDVHGWQKVMIDDYLPQKIAEQSKDHEWWVPLVEKAYAKFHGGYDRLEGGNTNWSLTELCGGICCEMKNLREEIELENVLLAIKNHSLICCSNLDEEDNSTIIKGLVSSHAYAVLRIEKMILRTGEYQTMIKLRNPWGKTEWTGNWSDDDRENWRRVRKKEKKRIGFTKANDGAFWMSYEDWLKELEIFNFCALPGLDINDEDGIFTKEEARDREIIVSGEFISGINSPRDSNHIFKAFLDSKYNAQVVFNVGTNSRDPNQKSRYVWLQFLLESSISTKSQVILDVYKINEDRKFDKEDLKRMRDKKVLPVIPLSKGYELENYKHNGYLFSLKPGKYLITFAAVKNNNPEKFQWKLRAFGSDLSFKNL</sequence>
<protein>
    <submittedName>
        <fullName evidence="7">Oidioi.mRNA.OKI2018_I69.chr2.g4898.t1.cds</fullName>
    </submittedName>
</protein>
<comment type="similarity">
    <text evidence="1">Belongs to the peptidase C2 family.</text>
</comment>
<dbReference type="PROSITE" id="PS50203">
    <property type="entry name" value="CALPAIN_CAT"/>
    <property type="match status" value="1"/>
</dbReference>
<dbReference type="SMART" id="SM00230">
    <property type="entry name" value="CysPc"/>
    <property type="match status" value="1"/>
</dbReference>
<feature type="domain" description="Calpain catalytic" evidence="6">
    <location>
        <begin position="72"/>
        <end position="347"/>
    </location>
</feature>
<dbReference type="Pfam" id="PF00648">
    <property type="entry name" value="Peptidase_C2"/>
    <property type="match status" value="1"/>
</dbReference>
<dbReference type="SUPFAM" id="SSF54001">
    <property type="entry name" value="Cysteine proteinases"/>
    <property type="match status" value="1"/>
</dbReference>
<keyword evidence="8" id="KW-1185">Reference proteome</keyword>
<dbReference type="InterPro" id="IPR022684">
    <property type="entry name" value="Calpain_cysteine_protease"/>
</dbReference>
<evidence type="ECO:0000256" key="5">
    <source>
        <dbReference type="PROSITE-ProRule" id="PRU00239"/>
    </source>
</evidence>
<dbReference type="Proteomes" id="UP001158576">
    <property type="component" value="Chromosome 2"/>
</dbReference>
<organism evidence="7 8">
    <name type="scientific">Oikopleura dioica</name>
    <name type="common">Tunicate</name>
    <dbReference type="NCBI Taxonomy" id="34765"/>
    <lineage>
        <taxon>Eukaryota</taxon>
        <taxon>Metazoa</taxon>
        <taxon>Chordata</taxon>
        <taxon>Tunicata</taxon>
        <taxon>Appendicularia</taxon>
        <taxon>Copelata</taxon>
        <taxon>Oikopleuridae</taxon>
        <taxon>Oikopleura</taxon>
    </lineage>
</organism>
<keyword evidence="3" id="KW-0378">Hydrolase</keyword>
<dbReference type="PANTHER" id="PTHR10183">
    <property type="entry name" value="CALPAIN"/>
    <property type="match status" value="1"/>
</dbReference>
<accession>A0ABN7SYP7</accession>
<evidence type="ECO:0000313" key="8">
    <source>
        <dbReference type="Proteomes" id="UP001158576"/>
    </source>
</evidence>
<keyword evidence="2" id="KW-0645">Protease</keyword>
<reference evidence="7 8" key="1">
    <citation type="submission" date="2021-04" db="EMBL/GenBank/DDBJ databases">
        <authorList>
            <person name="Bliznina A."/>
        </authorList>
    </citation>
    <scope>NUCLEOTIDE SEQUENCE [LARGE SCALE GENOMIC DNA]</scope>
</reference>
<evidence type="ECO:0000256" key="3">
    <source>
        <dbReference type="ARBA" id="ARBA00022801"/>
    </source>
</evidence>
<name>A0ABN7SYP7_OIKDI</name>
<evidence type="ECO:0000313" key="7">
    <source>
        <dbReference type="EMBL" id="CAG5110499.1"/>
    </source>
</evidence>
<evidence type="ECO:0000256" key="2">
    <source>
        <dbReference type="ARBA" id="ARBA00022670"/>
    </source>
</evidence>